<evidence type="ECO:0000313" key="3">
    <source>
        <dbReference type="Proteomes" id="UP001151760"/>
    </source>
</evidence>
<reference evidence="2" key="1">
    <citation type="journal article" date="2022" name="Int. J. Mol. Sci.">
        <title>Draft Genome of Tanacetum Coccineum: Genomic Comparison of Closely Related Tanacetum-Family Plants.</title>
        <authorList>
            <person name="Yamashiro T."/>
            <person name="Shiraishi A."/>
            <person name="Nakayama K."/>
            <person name="Satake H."/>
        </authorList>
    </citation>
    <scope>NUCLEOTIDE SEQUENCE</scope>
</reference>
<protein>
    <submittedName>
        <fullName evidence="2">Uncharacterized protein</fullName>
    </submittedName>
</protein>
<feature type="region of interest" description="Disordered" evidence="1">
    <location>
        <begin position="1"/>
        <end position="66"/>
    </location>
</feature>
<accession>A0ABQ5EAU8</accession>
<evidence type="ECO:0000256" key="1">
    <source>
        <dbReference type="SAM" id="MobiDB-lite"/>
    </source>
</evidence>
<evidence type="ECO:0000313" key="2">
    <source>
        <dbReference type="EMBL" id="GJT47972.1"/>
    </source>
</evidence>
<organism evidence="2 3">
    <name type="scientific">Tanacetum coccineum</name>
    <dbReference type="NCBI Taxonomy" id="301880"/>
    <lineage>
        <taxon>Eukaryota</taxon>
        <taxon>Viridiplantae</taxon>
        <taxon>Streptophyta</taxon>
        <taxon>Embryophyta</taxon>
        <taxon>Tracheophyta</taxon>
        <taxon>Spermatophyta</taxon>
        <taxon>Magnoliopsida</taxon>
        <taxon>eudicotyledons</taxon>
        <taxon>Gunneridae</taxon>
        <taxon>Pentapetalae</taxon>
        <taxon>asterids</taxon>
        <taxon>campanulids</taxon>
        <taxon>Asterales</taxon>
        <taxon>Asteraceae</taxon>
        <taxon>Asteroideae</taxon>
        <taxon>Anthemideae</taxon>
        <taxon>Anthemidinae</taxon>
        <taxon>Tanacetum</taxon>
    </lineage>
</organism>
<dbReference type="Proteomes" id="UP001151760">
    <property type="component" value="Unassembled WGS sequence"/>
</dbReference>
<keyword evidence="3" id="KW-1185">Reference proteome</keyword>
<feature type="compositionally biased region" description="Basic and acidic residues" evidence="1">
    <location>
        <begin position="43"/>
        <end position="66"/>
    </location>
</feature>
<sequence>MRKASELESSLEAGEVAPPKEDMIRHHPRKDKSTIPLNQHTTPKREGKEMMKPDEAIKEATQPEKI</sequence>
<gene>
    <name evidence="2" type="ORF">Tco_0974129</name>
</gene>
<proteinExistence type="predicted"/>
<reference evidence="2" key="2">
    <citation type="submission" date="2022-01" db="EMBL/GenBank/DDBJ databases">
        <authorList>
            <person name="Yamashiro T."/>
            <person name="Shiraishi A."/>
            <person name="Satake H."/>
            <person name="Nakayama K."/>
        </authorList>
    </citation>
    <scope>NUCLEOTIDE SEQUENCE</scope>
</reference>
<name>A0ABQ5EAU8_9ASTR</name>
<comment type="caution">
    <text evidence="2">The sequence shown here is derived from an EMBL/GenBank/DDBJ whole genome shotgun (WGS) entry which is preliminary data.</text>
</comment>
<dbReference type="EMBL" id="BQNB010016113">
    <property type="protein sequence ID" value="GJT47972.1"/>
    <property type="molecule type" value="Genomic_DNA"/>
</dbReference>